<feature type="region of interest" description="Disordered" evidence="1">
    <location>
        <begin position="997"/>
        <end position="1071"/>
    </location>
</feature>
<gene>
    <name evidence="3" type="ORF">UFOVP16_45</name>
</gene>
<proteinExistence type="predicted"/>
<reference evidence="3" key="1">
    <citation type="submission" date="2020-04" db="EMBL/GenBank/DDBJ databases">
        <authorList>
            <person name="Chiriac C."/>
            <person name="Salcher M."/>
            <person name="Ghai R."/>
            <person name="Kavagutti S V."/>
        </authorList>
    </citation>
    <scope>NUCLEOTIDE SEQUENCE</scope>
</reference>
<sequence length="1129" mass="120079">MSFFDLDPVATQNVIDQARMNPIKPEDLQPSWYAGAYKPIVTGPLSALANANQLLDDAVYPPLVPAAKSIDKIFGTSIAPAIEAVPAANQNFKDLVTPDPRTTGVVGQVAHSMVRVIGETALGGPEVAATLEGYSGYKDAQNQGVDTGTALGLGALNALSTWAGLKVPMSFGPKFSLLATVTGGAGINAGLGLANRATTGAFLEARGYHDMAAQYKVLDSSAIATDLIMGAAFGAFGHYEPAIAAKVEAWRTGSKGKLTPTDIDTALALNNQRHIETGTPPGIPADPATRQAHVENINSALESLIRGEPVEAKGDIANRNFIEDPAATAMRSDIVRVVGDHIGPEWVALEAELKARGLSTDDIDTSAPYKVETAVSRMPSEVPHAIMGSEAAVKISGVYHPVRWALVDAANVEATMAKADNQFRDRGRAASQTQVAKIASEPDFNLLGNSPIMDFGAPTLTRDGRIIGGNGRFAGVSEAYNRGTGEQYSKPLKENLHQYGIDPAAAEGMKKPVLVRILQSDVDVQKAAMASNEGAGLRMSALEQAKVDGIRLGDMSGIKISESGDLNNASNRKPITQWVGQFPETEAAGLLGKNGILSAEGSTRLRNAILFRAYGDSPTLERLVESTDVGSRNIATALLRTAAKVAEAKNAIENGNMQPLDISDDIAGAIEKLNQLREDGEKVQDYLNQGSLLGSDLSSVSRKLLQFFDENIRSAKSMAELINHYYDNLSKAGDPNHPALFETEQPTKDQLLDLSLKQTDKEIMPGLFDMPFADEAAAAADPAARHLAQDGVLNDEEIGKLRPDQRGVLRDLYDKAAKAKDGFDQAARDVADAVGGGLMTAPLKGSRRAVGKIEADYEGDASRIKDLLRATIEVDSPEQARTAVEMLRQKFNVIKSGFRDLLDPAATPVDGYRDAKMNVQIGGVVAELQVNLREMLAAKKEAHALYEERSKIERESKDRERTWGEQARIEQLNSDMRAIYDAAFASSNSAKKLALDTGAPLRRAETGSNTRGGSLSQAAQDGTPLPAEMVTGMPSTSKNSQRAENSGDFIGNTSNPDISTGRGGVNSGEAAIDPEVKQILGERPYMTIPNGDGQPTHAMRAIAEADAEIETAKQDAQGFDAAVACALRG</sequence>
<dbReference type="Pfam" id="PF18763">
    <property type="entry name" value="ddrB-ParB"/>
    <property type="match status" value="1"/>
</dbReference>
<feature type="compositionally biased region" description="Polar residues" evidence="1">
    <location>
        <begin position="1006"/>
        <end position="1020"/>
    </location>
</feature>
<protein>
    <recommendedName>
        <fullName evidence="2">DdrB-like domain-containing protein</fullName>
    </recommendedName>
</protein>
<feature type="domain" description="DdrB-like" evidence="2">
    <location>
        <begin position="400"/>
        <end position="517"/>
    </location>
</feature>
<organism evidence="3">
    <name type="scientific">uncultured Caudovirales phage</name>
    <dbReference type="NCBI Taxonomy" id="2100421"/>
    <lineage>
        <taxon>Viruses</taxon>
        <taxon>Duplodnaviria</taxon>
        <taxon>Heunggongvirae</taxon>
        <taxon>Uroviricota</taxon>
        <taxon>Caudoviricetes</taxon>
        <taxon>Peduoviridae</taxon>
        <taxon>Maltschvirus</taxon>
        <taxon>Maltschvirus maltsch</taxon>
    </lineage>
</organism>
<evidence type="ECO:0000313" key="3">
    <source>
        <dbReference type="EMBL" id="CAB4122044.1"/>
    </source>
</evidence>
<feature type="compositionally biased region" description="Polar residues" evidence="1">
    <location>
        <begin position="1033"/>
        <end position="1044"/>
    </location>
</feature>
<name>A0A6J5KIV2_9CAUD</name>
<evidence type="ECO:0000259" key="2">
    <source>
        <dbReference type="Pfam" id="PF18763"/>
    </source>
</evidence>
<evidence type="ECO:0000256" key="1">
    <source>
        <dbReference type="SAM" id="MobiDB-lite"/>
    </source>
</evidence>
<dbReference type="EMBL" id="LR796155">
    <property type="protein sequence ID" value="CAB4122044.1"/>
    <property type="molecule type" value="Genomic_DNA"/>
</dbReference>
<dbReference type="InterPro" id="IPR041398">
    <property type="entry name" value="DdrB_dom"/>
</dbReference>
<dbReference type="SUPFAM" id="SSF81301">
    <property type="entry name" value="Nucleotidyltransferase"/>
    <property type="match status" value="1"/>
</dbReference>
<accession>A0A6J5KIV2</accession>
<dbReference type="InterPro" id="IPR043519">
    <property type="entry name" value="NT_sf"/>
</dbReference>